<sequence length="216" mass="26035">MLEFEGSKIYYFQKIDDNPIYGRGEPLRLLFDDTDMDFEYIRYKYDEWPAVKQKLILEGHRMPTLPFLITKEGKFYGTSVPLIRFICKKLNKYIPKLTEDEYLADAYSDLYNDWMSKWAEIWLNSDPKVKEHYETTYCDTQLDNWHNILGDRDGPYVFGDKISYTDFLLYQLLNHYNGAQIDTNKYPRFDKFVKIIQSRPSLKKHFENEKKEFSEL</sequence>
<dbReference type="GO" id="GO:0004364">
    <property type="term" value="F:glutathione transferase activity"/>
    <property type="evidence" value="ECO:0007669"/>
    <property type="project" value="TreeGrafter"/>
</dbReference>
<dbReference type="InterPro" id="IPR036249">
    <property type="entry name" value="Thioredoxin-like_sf"/>
</dbReference>
<keyword evidence="3" id="KW-0808">Transferase</keyword>
<dbReference type="InterPro" id="IPR036282">
    <property type="entry name" value="Glutathione-S-Trfase_C_sf"/>
</dbReference>
<protein>
    <submittedName>
        <fullName evidence="3">Glutathione S-transferase</fullName>
    </submittedName>
</protein>
<evidence type="ECO:0000313" key="3">
    <source>
        <dbReference type="EMBL" id="GAN08955.1"/>
    </source>
</evidence>
<dbReference type="PANTHER" id="PTHR11571">
    <property type="entry name" value="GLUTATHIONE S-TRANSFERASE"/>
    <property type="match status" value="1"/>
</dbReference>
<evidence type="ECO:0000313" key="4">
    <source>
        <dbReference type="Proteomes" id="UP000053815"/>
    </source>
</evidence>
<dbReference type="Pfam" id="PF14497">
    <property type="entry name" value="GST_C_3"/>
    <property type="match status" value="1"/>
</dbReference>
<dbReference type="STRING" id="91626.A0A0C9LWQ9"/>
<dbReference type="SUPFAM" id="SSF52833">
    <property type="entry name" value="Thioredoxin-like"/>
    <property type="match status" value="1"/>
</dbReference>
<accession>A0A0C9LWQ9</accession>
<dbReference type="InterPro" id="IPR004045">
    <property type="entry name" value="Glutathione_S-Trfase_N"/>
</dbReference>
<gene>
    <name evidence="3" type="ORF">MAM1_0234d08475</name>
</gene>
<dbReference type="AlphaFoldDB" id="A0A0C9LWQ9"/>
<dbReference type="OrthoDB" id="414243at2759"/>
<dbReference type="SUPFAM" id="SSF47616">
    <property type="entry name" value="GST C-terminal domain-like"/>
    <property type="match status" value="1"/>
</dbReference>
<dbReference type="PROSITE" id="PS50404">
    <property type="entry name" value="GST_NTER"/>
    <property type="match status" value="1"/>
</dbReference>
<dbReference type="InterPro" id="IPR050213">
    <property type="entry name" value="GST_superfamily"/>
</dbReference>
<dbReference type="GO" id="GO:0006749">
    <property type="term" value="P:glutathione metabolic process"/>
    <property type="evidence" value="ECO:0007669"/>
    <property type="project" value="TreeGrafter"/>
</dbReference>
<dbReference type="EMBL" id="DF836523">
    <property type="protein sequence ID" value="GAN08955.1"/>
    <property type="molecule type" value="Genomic_DNA"/>
</dbReference>
<organism evidence="3">
    <name type="scientific">Mucor ambiguus</name>
    <dbReference type="NCBI Taxonomy" id="91626"/>
    <lineage>
        <taxon>Eukaryota</taxon>
        <taxon>Fungi</taxon>
        <taxon>Fungi incertae sedis</taxon>
        <taxon>Mucoromycota</taxon>
        <taxon>Mucoromycotina</taxon>
        <taxon>Mucoromycetes</taxon>
        <taxon>Mucorales</taxon>
        <taxon>Mucorineae</taxon>
        <taxon>Mucoraceae</taxon>
        <taxon>Mucor</taxon>
    </lineage>
</organism>
<evidence type="ECO:0000259" key="1">
    <source>
        <dbReference type="PROSITE" id="PS50404"/>
    </source>
</evidence>
<name>A0A0C9LWQ9_9FUNG</name>
<dbReference type="Gene3D" id="1.20.1050.10">
    <property type="match status" value="1"/>
</dbReference>
<dbReference type="Gene3D" id="3.40.30.10">
    <property type="entry name" value="Glutaredoxin"/>
    <property type="match status" value="1"/>
</dbReference>
<feature type="domain" description="GST N-terminal" evidence="1">
    <location>
        <begin position="11"/>
        <end position="94"/>
    </location>
</feature>
<reference evidence="3" key="1">
    <citation type="submission" date="2014-09" db="EMBL/GenBank/DDBJ databases">
        <title>Draft genome sequence of an oleaginous Mucoromycotina fungus Mucor ambiguus NBRC6742.</title>
        <authorList>
            <person name="Takeda I."/>
            <person name="Yamane N."/>
            <person name="Morita T."/>
            <person name="Tamano K."/>
            <person name="Machida M."/>
            <person name="Baker S."/>
            <person name="Koike H."/>
        </authorList>
    </citation>
    <scope>NUCLEOTIDE SEQUENCE</scope>
    <source>
        <strain evidence="3">NBRC 6742</strain>
    </source>
</reference>
<evidence type="ECO:0000259" key="2">
    <source>
        <dbReference type="PROSITE" id="PS50405"/>
    </source>
</evidence>
<keyword evidence="4" id="KW-1185">Reference proteome</keyword>
<dbReference type="PROSITE" id="PS50405">
    <property type="entry name" value="GST_CTER"/>
    <property type="match status" value="1"/>
</dbReference>
<feature type="domain" description="GST C-terminal" evidence="2">
    <location>
        <begin position="97"/>
        <end position="213"/>
    </location>
</feature>
<dbReference type="Proteomes" id="UP000053815">
    <property type="component" value="Unassembled WGS sequence"/>
</dbReference>
<dbReference type="InterPro" id="IPR004046">
    <property type="entry name" value="GST_C"/>
</dbReference>
<dbReference type="InterPro" id="IPR010987">
    <property type="entry name" value="Glutathione-S-Trfase_C-like"/>
</dbReference>
<dbReference type="PANTHER" id="PTHR11571:SF150">
    <property type="entry name" value="GLUTATHIONE S-TRANSFERASE"/>
    <property type="match status" value="1"/>
</dbReference>
<proteinExistence type="predicted"/>